<gene>
    <name evidence="1" type="ORF">SAMN04488502_1136</name>
</gene>
<evidence type="ECO:0000313" key="1">
    <source>
        <dbReference type="EMBL" id="SDN15263.1"/>
    </source>
</evidence>
<reference evidence="1 2" key="1">
    <citation type="submission" date="2016-10" db="EMBL/GenBank/DDBJ databases">
        <authorList>
            <person name="de Groot N.N."/>
        </authorList>
    </citation>
    <scope>NUCLEOTIDE SEQUENCE [LARGE SCALE GENOMIC DNA]</scope>
    <source>
        <strain evidence="1 2">DSM 1736</strain>
    </source>
</reference>
<dbReference type="EMBL" id="FNHB01000013">
    <property type="protein sequence ID" value="SDN15263.1"/>
    <property type="molecule type" value="Genomic_DNA"/>
</dbReference>
<proteinExistence type="predicted"/>
<evidence type="ECO:0000313" key="2">
    <source>
        <dbReference type="Proteomes" id="UP000214880"/>
    </source>
</evidence>
<dbReference type="Proteomes" id="UP000214880">
    <property type="component" value="Unassembled WGS sequence"/>
</dbReference>
<sequence>MGVDIEQHMGCAVAQPVLGVLDADAVGREPAGVVVPEFMKRDVDAGRFGQAFELF</sequence>
<keyword evidence="2" id="KW-1185">Reference proteome</keyword>
<organism evidence="1 2">
    <name type="scientific">Dendrosporobacter quercicolus</name>
    <dbReference type="NCBI Taxonomy" id="146817"/>
    <lineage>
        <taxon>Bacteria</taxon>
        <taxon>Bacillati</taxon>
        <taxon>Bacillota</taxon>
        <taxon>Negativicutes</taxon>
        <taxon>Selenomonadales</taxon>
        <taxon>Sporomusaceae</taxon>
        <taxon>Dendrosporobacter</taxon>
    </lineage>
</organism>
<protein>
    <submittedName>
        <fullName evidence="1">Uncharacterized protein</fullName>
    </submittedName>
</protein>
<name>A0A1G9Z3F7_9FIRM</name>
<accession>A0A1G9Z3F7</accession>
<dbReference type="AlphaFoldDB" id="A0A1G9Z3F7"/>